<dbReference type="InterPro" id="IPR036291">
    <property type="entry name" value="NAD(P)-bd_dom_sf"/>
</dbReference>
<dbReference type="InterPro" id="IPR051606">
    <property type="entry name" value="Polyketide_Oxido-like"/>
</dbReference>
<protein>
    <submittedName>
        <fullName evidence="2">NAD(P)-dependent oxidoreductase</fullName>
    </submittedName>
</protein>
<dbReference type="InterPro" id="IPR016040">
    <property type="entry name" value="NAD(P)-bd_dom"/>
</dbReference>
<dbReference type="Pfam" id="PF13460">
    <property type="entry name" value="NAD_binding_10"/>
    <property type="match status" value="1"/>
</dbReference>
<keyword evidence="3" id="KW-1185">Reference proteome</keyword>
<sequence>MKIAVIAAGGKAGSNIAKEAASRDHEVTAIVRNAAKAPAEAAHVVVKDMFELTSADLTSYDVVVNAAGFFEKPELNVDAGRRLIEALKGSDTRLIVVGGAGSLFADPGKTVRLFDTPEFPDAFRPLAKSQGQNLEDLQAAADLKWTFVSPSAQIAPGRRTGSYLKGKDHLLVNSQGESYVSYEDYAVAVVDEIERAAHVKERITVASEK</sequence>
<dbReference type="SUPFAM" id="SSF51735">
    <property type="entry name" value="NAD(P)-binding Rossmann-fold domains"/>
    <property type="match status" value="1"/>
</dbReference>
<dbReference type="PANTHER" id="PTHR43355">
    <property type="entry name" value="FLAVIN REDUCTASE (NADPH)"/>
    <property type="match status" value="1"/>
</dbReference>
<comment type="caution">
    <text evidence="2">The sequence shown here is derived from an EMBL/GenBank/DDBJ whole genome shotgun (WGS) entry which is preliminary data.</text>
</comment>
<dbReference type="Proteomes" id="UP000564644">
    <property type="component" value="Unassembled WGS sequence"/>
</dbReference>
<organism evidence="2 3">
    <name type="scientific">Cohnella zeiphila</name>
    <dbReference type="NCBI Taxonomy" id="2761120"/>
    <lineage>
        <taxon>Bacteria</taxon>
        <taxon>Bacillati</taxon>
        <taxon>Bacillota</taxon>
        <taxon>Bacilli</taxon>
        <taxon>Bacillales</taxon>
        <taxon>Paenibacillaceae</taxon>
        <taxon>Cohnella</taxon>
    </lineage>
</organism>
<evidence type="ECO:0000313" key="3">
    <source>
        <dbReference type="Proteomes" id="UP000564644"/>
    </source>
</evidence>
<dbReference type="GO" id="GO:0016646">
    <property type="term" value="F:oxidoreductase activity, acting on the CH-NH group of donors, NAD or NADP as acceptor"/>
    <property type="evidence" value="ECO:0007669"/>
    <property type="project" value="TreeGrafter"/>
</dbReference>
<dbReference type="Gene3D" id="3.40.50.720">
    <property type="entry name" value="NAD(P)-binding Rossmann-like Domain"/>
    <property type="match status" value="1"/>
</dbReference>
<gene>
    <name evidence="2" type="ORF">H7C18_19545</name>
</gene>
<dbReference type="PANTHER" id="PTHR43355:SF2">
    <property type="entry name" value="FLAVIN REDUCTASE (NADPH)"/>
    <property type="match status" value="1"/>
</dbReference>
<reference evidence="2 3" key="1">
    <citation type="submission" date="2020-08" db="EMBL/GenBank/DDBJ databases">
        <title>Cohnella phylogeny.</title>
        <authorList>
            <person name="Dunlap C."/>
        </authorList>
    </citation>
    <scope>NUCLEOTIDE SEQUENCE [LARGE SCALE GENOMIC DNA]</scope>
    <source>
        <strain evidence="2 3">CBP 2801</strain>
    </source>
</reference>
<dbReference type="EMBL" id="JACJVO010000024">
    <property type="protein sequence ID" value="MBB6733116.1"/>
    <property type="molecule type" value="Genomic_DNA"/>
</dbReference>
<dbReference type="RefSeq" id="WP_185130773.1">
    <property type="nucleotide sequence ID" value="NZ_JACJVO010000024.1"/>
</dbReference>
<feature type="domain" description="NAD(P)-binding" evidence="1">
    <location>
        <begin position="8"/>
        <end position="191"/>
    </location>
</feature>
<evidence type="ECO:0000313" key="2">
    <source>
        <dbReference type="EMBL" id="MBB6733116.1"/>
    </source>
</evidence>
<proteinExistence type="predicted"/>
<accession>A0A7X0VWM2</accession>
<dbReference type="AlphaFoldDB" id="A0A7X0VWM2"/>
<evidence type="ECO:0000259" key="1">
    <source>
        <dbReference type="Pfam" id="PF13460"/>
    </source>
</evidence>
<name>A0A7X0VWM2_9BACL</name>